<feature type="compositionally biased region" description="Polar residues" evidence="6">
    <location>
        <begin position="1518"/>
        <end position="1532"/>
    </location>
</feature>
<dbReference type="Gene3D" id="3.30.160.60">
    <property type="entry name" value="Classic Zinc Finger"/>
    <property type="match status" value="1"/>
</dbReference>
<keyword evidence="2" id="KW-0677">Repeat</keyword>
<feature type="compositionally biased region" description="Basic and acidic residues" evidence="6">
    <location>
        <begin position="7"/>
        <end position="18"/>
    </location>
</feature>
<feature type="compositionally biased region" description="Polar residues" evidence="6">
    <location>
        <begin position="618"/>
        <end position="628"/>
    </location>
</feature>
<feature type="compositionally biased region" description="Basic and acidic residues" evidence="6">
    <location>
        <begin position="1384"/>
        <end position="1415"/>
    </location>
</feature>
<dbReference type="CDD" id="cd15505">
    <property type="entry name" value="PHD_ING"/>
    <property type="match status" value="1"/>
</dbReference>
<dbReference type="HOGENOM" id="CLU_002783_0_0_1"/>
<dbReference type="PANTHER" id="PTHR24379:SF121">
    <property type="entry name" value="C2H2-TYPE DOMAIN-CONTAINING PROTEIN"/>
    <property type="match status" value="1"/>
</dbReference>
<dbReference type="PROSITE" id="PS50016">
    <property type="entry name" value="ZF_PHD_2"/>
    <property type="match status" value="1"/>
</dbReference>
<feature type="compositionally biased region" description="Basic residues" evidence="6">
    <location>
        <begin position="1604"/>
        <end position="1615"/>
    </location>
</feature>
<feature type="compositionally biased region" description="Polar residues" evidence="6">
    <location>
        <begin position="160"/>
        <end position="181"/>
    </location>
</feature>
<feature type="compositionally biased region" description="Basic and acidic residues" evidence="6">
    <location>
        <begin position="1246"/>
        <end position="1255"/>
    </location>
</feature>
<reference evidence="9" key="1">
    <citation type="submission" date="2015-05" db="UniProtKB">
        <authorList>
            <consortium name="EnsemblMetazoa"/>
        </authorList>
    </citation>
    <scope>IDENTIFICATION</scope>
</reference>
<feature type="compositionally biased region" description="Polar residues" evidence="6">
    <location>
        <begin position="212"/>
        <end position="221"/>
    </location>
</feature>
<dbReference type="InterPro" id="IPR001965">
    <property type="entry name" value="Znf_PHD"/>
</dbReference>
<protein>
    <submittedName>
        <fullName evidence="9">Chromatin modification-related protein YNG2</fullName>
    </submittedName>
</protein>
<dbReference type="AlphaFoldDB" id="T1HRD9"/>
<evidence type="ECO:0000259" key="7">
    <source>
        <dbReference type="PROSITE" id="PS50016"/>
    </source>
</evidence>
<dbReference type="RefSeq" id="XP_073982140.1">
    <property type="nucleotide sequence ID" value="XM_074126039.1"/>
</dbReference>
<feature type="compositionally biased region" description="Basic and acidic residues" evidence="6">
    <location>
        <begin position="258"/>
        <end position="274"/>
    </location>
</feature>
<dbReference type="eggNOG" id="KOG1973">
    <property type="taxonomic scope" value="Eukaryota"/>
</dbReference>
<dbReference type="SUPFAM" id="SSF57903">
    <property type="entry name" value="FYVE/PHD zinc finger"/>
    <property type="match status" value="1"/>
</dbReference>
<sequence>MENDCEVAAKNEVKHTLESSESITPADSTFKLSPNELSPDSTSEIKNPLQENEPLDPYTTGKLNGDCGMDCSGLSSSSASPNNNNSTACKVSSETNKPCNEKSYVDNVDEKCDIQKKEVSACKAEANVRLEEKDQIQNLSQSNQSKSEPLSLPSEASVLYSENSTRNKNMKVTNANEVTSTLEEKSTSEVDDAVFIKTDSKTVLSKGKKLSDTSSATTSKINEPFKPPTRYDLKSSSKVRENPVSESNLKQIDVTSKVLDKTGRNNKRKSEDKNFNASDGEASDTEKFPIQYKGFKKKAGGNEKNEKRLNLRWNPFNPSCKPNRKSTKCVPSRLPVGDEIDCSSLQQSEYAQYLGLQPILKFRCSNCGSSAFQSMVALNTHQLECTKSGKDKLDKSPASLSNPISEPKSTNIKLTRKVFLCSACGTYYEHWNLFLHMREVHRRYICLYCLGMFSVAEKLSEHLIQKHKITHQNFCNLEDFQKHSYQTFFMLCLTCDKVFSEMDDFCGHTCSNKKSFDGVEATNKSEATSNQECNSSQTNEACSSVSNKTGGKRTREANKKIVVSSKSSQAKKDESSSVTLTKKTDENGSSDPKEEISKPSEVSTNKTLEIVNNDAVESLQTENKASIQDESEVRSVVEQEGKLQESQTGGESLPSLDKAKPIKKSKSLLKKAPAKRKKGKDQEEESEVSSTKMKKISEEFPSEPINITTTDENLPVIPDAESSSEVKEELVNPQVPMPISQDSCIDVAKDCENKADVENATPELVKEEITEASKEEISCISTTSGESKNKLQTNLLKFKLPGMESDGESDDSQKLSLIVDENANSDAELKTSTKSGENSATDSDITEVQKVQPSKLTDSNSHAQPDVGAQDITLASEDVAVMALTLDDKIENIPIQTVLKECVRTSCMSCNYCRHAVKIAVNGKQLALHILSEHRYMPIKNDTPDDVINKLKMSLETLQAMFFNTETYDSSDPSIHVPYDQDSSFDCFQCNYVTSTHRDLFAHKRKSHTKSLLLCIMCKSNFYSYSELLCHLCPGTYNAEIQFHNVDINFRCCFCRLDTIPSAFRLMVHLRKTHHTCDICLENGIDQQKLSTHMWKHKLNHLCYRCGIAYASKPDITKHLFWKHGHESVLCKKCLQKKWPHVYHFCIPPTSFICEECNTSFSKAVALKVHKRMHCNDFPYSCLECNKKFVSKKLLQRHEERHLAIKNNVGQDHSETNTENEQKEEIINVTSVINESKESSSIAELSDSKEVEPKDKSHKKHKKDKDKKDKQVVDVYDLPPLNLSSESDSSDEDNNANENGTSTADNGEGNLVTEGTKIEQINPLENKESVENNTVAMPNEELTNNSSIEAVKIEDKVTSSNSPYHAADANTSVISGIKHLDKEEIHSKQTEVENGKPEDIFQKVKADEADIPKSAEDEDEPSENLENDSAVTNKEVEDIWKNFYSTNPQTSNLPYPLCAIKSEIALGIIMGDHDYCHQPVEPPTLREETTSISATSIHLINDQFEEVTETPQEKVSDVSATKDATNTYSPVTSPKKKPKSPKKKNSKAENENNSSSSSDSSSESSTSSCSCGPNCSCSSSSSNSSSSSSSDSESSVGDEGTKQEKKRKKRERHSKTKSDHEPELPKEQLQQPTEQTLPVEPVDPPVRESELETDETTTDEEFYDQQPQRIANQLLAEKRNQLMLLASAANVNNGNASPSPIVDALQPEAISTPKPKVKTKRKRKPTTKGKASAEKSVPNSHAFQPYVKDSNEPVVKPPPQYHSNTLPTTEPKLPSFTVQTPVLTETTGSGSETEKSRSSKRRRIPNKFYGYSSGEEEEKPAPSPKWKKQESVSTPQPRMPQVHPPTPRIQLTVPKQVIRKPYKLQKPAPKTQQPSSSDSTDSGSEMENQNQRTPHVPPAPTNQVTSTSSTSQKNEKDVYCYCRCPYDEVSEMIACDDENCEIEWFHFECVGILVPPRGQWFCPGCRKARGLPT</sequence>
<keyword evidence="1" id="KW-0479">Metal-binding</keyword>
<keyword evidence="3 5" id="KW-0863">Zinc-finger</keyword>
<feature type="region of interest" description="Disordered" evidence="6">
    <location>
        <begin position="132"/>
        <end position="283"/>
    </location>
</feature>
<feature type="domain" description="C2H2-type" evidence="8">
    <location>
        <begin position="1152"/>
        <end position="1179"/>
    </location>
</feature>
<dbReference type="PROSITE" id="PS50157">
    <property type="entry name" value="ZINC_FINGER_C2H2_2"/>
    <property type="match status" value="3"/>
</dbReference>
<dbReference type="EnsemblMetazoa" id="RPRC006609-RA">
    <property type="protein sequence ID" value="RPRC006609-PA"/>
    <property type="gene ID" value="RPRC006609"/>
</dbReference>
<feature type="compositionally biased region" description="Basic and acidic residues" evidence="6">
    <location>
        <begin position="631"/>
        <end position="643"/>
    </location>
</feature>
<dbReference type="Proteomes" id="UP000015103">
    <property type="component" value="Unassembled WGS sequence"/>
</dbReference>
<accession>T1HRD9</accession>
<feature type="compositionally biased region" description="Polar residues" evidence="6">
    <location>
        <begin position="1331"/>
        <end position="1348"/>
    </location>
</feature>
<dbReference type="EMBL" id="ACPB03000489">
    <property type="status" value="NOT_ANNOTATED_CDS"/>
    <property type="molecule type" value="Genomic_DNA"/>
</dbReference>
<feature type="region of interest" description="Disordered" evidence="6">
    <location>
        <begin position="1692"/>
        <end position="1910"/>
    </location>
</feature>
<keyword evidence="10" id="KW-1185">Reference proteome</keyword>
<dbReference type="InterPro" id="IPR013087">
    <property type="entry name" value="Znf_C2H2_type"/>
</dbReference>
<evidence type="ECO:0000256" key="3">
    <source>
        <dbReference type="ARBA" id="ARBA00022771"/>
    </source>
</evidence>
<feature type="compositionally biased region" description="Polar residues" evidence="6">
    <location>
        <begin position="244"/>
        <end position="254"/>
    </location>
</feature>
<dbReference type="Gene3D" id="3.30.40.10">
    <property type="entry name" value="Zinc/RING finger domain, C3HC4 (zinc finger)"/>
    <property type="match status" value="1"/>
</dbReference>
<name>T1HRD9_RHOPR</name>
<feature type="compositionally biased region" description="Polar residues" evidence="6">
    <location>
        <begin position="136"/>
        <end position="148"/>
    </location>
</feature>
<feature type="compositionally biased region" description="Polar residues" evidence="6">
    <location>
        <begin position="19"/>
        <end position="45"/>
    </location>
</feature>
<dbReference type="eggNOG" id="KOG1721">
    <property type="taxonomic scope" value="Eukaryota"/>
</dbReference>
<dbReference type="SUPFAM" id="SSF57667">
    <property type="entry name" value="beta-beta-alpha zinc fingers"/>
    <property type="match status" value="1"/>
</dbReference>
<evidence type="ECO:0000259" key="8">
    <source>
        <dbReference type="PROSITE" id="PS50157"/>
    </source>
</evidence>
<feature type="compositionally biased region" description="Acidic residues" evidence="6">
    <location>
        <begin position="1416"/>
        <end position="1426"/>
    </location>
</feature>
<feature type="region of interest" description="Disordered" evidence="6">
    <location>
        <begin position="826"/>
        <end position="869"/>
    </location>
</feature>
<dbReference type="InterPro" id="IPR019786">
    <property type="entry name" value="Zinc_finger_PHD-type_CS"/>
</dbReference>
<dbReference type="FunCoup" id="T1HRD9">
    <property type="interactions" value="197"/>
</dbReference>
<feature type="compositionally biased region" description="Low complexity" evidence="6">
    <location>
        <begin position="1551"/>
        <end position="1595"/>
    </location>
</feature>
<dbReference type="SMART" id="SM00355">
    <property type="entry name" value="ZnF_C2H2"/>
    <property type="match status" value="10"/>
</dbReference>
<feature type="region of interest" description="Disordered" evidence="6">
    <location>
        <begin position="1237"/>
        <end position="1350"/>
    </location>
</feature>
<dbReference type="STRING" id="13249.T1HRD9"/>
<feature type="compositionally biased region" description="Polar residues" evidence="6">
    <location>
        <begin position="849"/>
        <end position="863"/>
    </location>
</feature>
<feature type="region of interest" description="Disordered" evidence="6">
    <location>
        <begin position="1384"/>
        <end position="1433"/>
    </location>
</feature>
<evidence type="ECO:0000313" key="10">
    <source>
        <dbReference type="Proteomes" id="UP000015103"/>
    </source>
</evidence>
<dbReference type="InterPro" id="IPR013083">
    <property type="entry name" value="Znf_RING/FYVE/PHD"/>
</dbReference>
<feature type="compositionally biased region" description="Basic and acidic residues" evidence="6">
    <location>
        <begin position="1616"/>
        <end position="1626"/>
    </location>
</feature>
<dbReference type="InterPro" id="IPR019787">
    <property type="entry name" value="Znf_PHD-finger"/>
</dbReference>
<feature type="compositionally biased region" description="Polar residues" evidence="6">
    <location>
        <begin position="87"/>
        <end position="98"/>
    </location>
</feature>
<evidence type="ECO:0000256" key="1">
    <source>
        <dbReference type="ARBA" id="ARBA00022723"/>
    </source>
</evidence>
<dbReference type="InterPro" id="IPR036236">
    <property type="entry name" value="Znf_C2H2_sf"/>
</dbReference>
<keyword evidence="4" id="KW-0862">Zinc</keyword>
<feature type="domain" description="C2H2-type" evidence="8">
    <location>
        <begin position="985"/>
        <end position="1009"/>
    </location>
</feature>
<feature type="region of interest" description="Disordered" evidence="6">
    <location>
        <begin position="1505"/>
        <end position="1666"/>
    </location>
</feature>
<feature type="compositionally biased region" description="Basic residues" evidence="6">
    <location>
        <begin position="661"/>
        <end position="679"/>
    </location>
</feature>
<feature type="compositionally biased region" description="Basic residues" evidence="6">
    <location>
        <begin position="1715"/>
        <end position="1727"/>
    </location>
</feature>
<proteinExistence type="predicted"/>
<evidence type="ECO:0000256" key="4">
    <source>
        <dbReference type="ARBA" id="ARBA00022833"/>
    </source>
</evidence>
<feature type="compositionally biased region" description="Polar residues" evidence="6">
    <location>
        <begin position="527"/>
        <end position="549"/>
    </location>
</feature>
<feature type="compositionally biased region" description="Basic and acidic residues" evidence="6">
    <location>
        <begin position="229"/>
        <end position="243"/>
    </location>
</feature>
<dbReference type="PROSITE" id="PS01359">
    <property type="entry name" value="ZF_PHD_1"/>
    <property type="match status" value="1"/>
</dbReference>
<dbReference type="GeneID" id="141453187"/>
<dbReference type="GO" id="GO:0008270">
    <property type="term" value="F:zinc ion binding"/>
    <property type="evidence" value="ECO:0007669"/>
    <property type="project" value="UniProtKB-KW"/>
</dbReference>
<dbReference type="InParanoid" id="T1HRD9"/>
<feature type="compositionally biased region" description="Low complexity" evidence="6">
    <location>
        <begin position="72"/>
        <end position="86"/>
    </location>
</feature>
<feature type="domain" description="C2H2-type" evidence="8">
    <location>
        <begin position="1180"/>
        <end position="1207"/>
    </location>
</feature>
<feature type="region of interest" description="Disordered" evidence="6">
    <location>
        <begin position="1"/>
        <end position="104"/>
    </location>
</feature>
<dbReference type="PANTHER" id="PTHR24379">
    <property type="entry name" value="KRAB AND ZINC FINGER DOMAIN-CONTAINING"/>
    <property type="match status" value="1"/>
</dbReference>
<evidence type="ECO:0000256" key="2">
    <source>
        <dbReference type="ARBA" id="ARBA00022737"/>
    </source>
</evidence>
<evidence type="ECO:0000256" key="6">
    <source>
        <dbReference type="SAM" id="MobiDB-lite"/>
    </source>
</evidence>
<feature type="region of interest" description="Disordered" evidence="6">
    <location>
        <begin position="1205"/>
        <end position="1225"/>
    </location>
</feature>
<feature type="compositionally biased region" description="Basic residues" evidence="6">
    <location>
        <begin position="1256"/>
        <end position="1265"/>
    </location>
</feature>
<evidence type="ECO:0000256" key="5">
    <source>
        <dbReference type="PROSITE-ProRule" id="PRU00042"/>
    </source>
</evidence>
<dbReference type="VEuPathDB" id="VectorBase:RPRC006609"/>
<feature type="compositionally biased region" description="Basic residues" evidence="6">
    <location>
        <begin position="1534"/>
        <end position="1545"/>
    </location>
</feature>
<feature type="compositionally biased region" description="Basic and acidic residues" evidence="6">
    <location>
        <begin position="1212"/>
        <end position="1225"/>
    </location>
</feature>
<feature type="compositionally biased region" description="Acidic residues" evidence="6">
    <location>
        <begin position="1651"/>
        <end position="1663"/>
    </location>
</feature>
<feature type="compositionally biased region" description="Basic and acidic residues" evidence="6">
    <location>
        <begin position="582"/>
        <end position="598"/>
    </location>
</feature>
<feature type="domain" description="PHD-type" evidence="7">
    <location>
        <begin position="1917"/>
        <end position="1968"/>
    </location>
</feature>
<feature type="compositionally biased region" description="Polar residues" evidence="6">
    <location>
        <begin position="826"/>
        <end position="843"/>
    </location>
</feature>
<dbReference type="SMART" id="SM00249">
    <property type="entry name" value="PHD"/>
    <property type="match status" value="1"/>
</dbReference>
<feature type="compositionally biased region" description="Low complexity" evidence="6">
    <location>
        <begin position="1277"/>
        <end position="1287"/>
    </location>
</feature>
<dbReference type="PROSITE" id="PS00028">
    <property type="entry name" value="ZINC_FINGER_C2H2_1"/>
    <property type="match status" value="4"/>
</dbReference>
<dbReference type="InterPro" id="IPR011011">
    <property type="entry name" value="Znf_FYVE_PHD"/>
</dbReference>
<evidence type="ECO:0000313" key="9">
    <source>
        <dbReference type="EnsemblMetazoa" id="RPRC006609-PA"/>
    </source>
</evidence>
<feature type="region of interest" description="Disordered" evidence="6">
    <location>
        <begin position="527"/>
        <end position="739"/>
    </location>
</feature>
<organism evidence="9 10">
    <name type="scientific">Rhodnius prolixus</name>
    <name type="common">Triatomid bug</name>
    <dbReference type="NCBI Taxonomy" id="13249"/>
    <lineage>
        <taxon>Eukaryota</taxon>
        <taxon>Metazoa</taxon>
        <taxon>Ecdysozoa</taxon>
        <taxon>Arthropoda</taxon>
        <taxon>Hexapoda</taxon>
        <taxon>Insecta</taxon>
        <taxon>Pterygota</taxon>
        <taxon>Neoptera</taxon>
        <taxon>Paraneoptera</taxon>
        <taxon>Hemiptera</taxon>
        <taxon>Heteroptera</taxon>
        <taxon>Panheteroptera</taxon>
        <taxon>Cimicomorpha</taxon>
        <taxon>Reduviidae</taxon>
        <taxon>Triatominae</taxon>
        <taxon>Rhodnius</taxon>
    </lineage>
</organism>